<dbReference type="AlphaFoldDB" id="A0A1I3PBC7"/>
<dbReference type="GO" id="GO:0005886">
    <property type="term" value="C:plasma membrane"/>
    <property type="evidence" value="ECO:0007669"/>
    <property type="project" value="UniProtKB-SubCell"/>
</dbReference>
<evidence type="ECO:0000256" key="3">
    <source>
        <dbReference type="ARBA" id="ARBA00022448"/>
    </source>
</evidence>
<accession>A0A1I3PBC7</accession>
<dbReference type="PROSITE" id="PS50928">
    <property type="entry name" value="ABC_TM1"/>
    <property type="match status" value="1"/>
</dbReference>
<evidence type="ECO:0000256" key="6">
    <source>
        <dbReference type="ARBA" id="ARBA00022989"/>
    </source>
</evidence>
<feature type="transmembrane region" description="Helical" evidence="8">
    <location>
        <begin position="80"/>
        <end position="102"/>
    </location>
</feature>
<keyword evidence="4" id="KW-1003">Cell membrane</keyword>
<dbReference type="SUPFAM" id="SSF161098">
    <property type="entry name" value="MetI-like"/>
    <property type="match status" value="1"/>
</dbReference>
<dbReference type="InterPro" id="IPR000515">
    <property type="entry name" value="MetI-like"/>
</dbReference>
<evidence type="ECO:0000256" key="2">
    <source>
        <dbReference type="ARBA" id="ARBA00007069"/>
    </source>
</evidence>
<evidence type="ECO:0000313" key="10">
    <source>
        <dbReference type="EMBL" id="SFJ18637.1"/>
    </source>
</evidence>
<dbReference type="GO" id="GO:0055085">
    <property type="term" value="P:transmembrane transport"/>
    <property type="evidence" value="ECO:0007669"/>
    <property type="project" value="InterPro"/>
</dbReference>
<evidence type="ECO:0000256" key="5">
    <source>
        <dbReference type="ARBA" id="ARBA00022692"/>
    </source>
</evidence>
<keyword evidence="7 8" id="KW-0472">Membrane</keyword>
<proteinExistence type="inferred from homology"/>
<dbReference type="PANTHER" id="PTHR43848">
    <property type="entry name" value="PUTRESCINE TRANSPORT SYSTEM PERMEASE PROTEIN POTI"/>
    <property type="match status" value="1"/>
</dbReference>
<dbReference type="Proteomes" id="UP000198649">
    <property type="component" value="Unassembled WGS sequence"/>
</dbReference>
<protein>
    <submittedName>
        <fullName evidence="10">Spermidine/putrescine transport system permease protein</fullName>
    </submittedName>
</protein>
<evidence type="ECO:0000259" key="9">
    <source>
        <dbReference type="PROSITE" id="PS50928"/>
    </source>
</evidence>
<comment type="subcellular location">
    <subcellularLocation>
        <location evidence="1 8">Cell membrane</location>
        <topology evidence="1 8">Multi-pass membrane protein</topology>
    </subcellularLocation>
</comment>
<feature type="transmembrane region" description="Helical" evidence="8">
    <location>
        <begin position="114"/>
        <end position="136"/>
    </location>
</feature>
<evidence type="ECO:0000256" key="7">
    <source>
        <dbReference type="ARBA" id="ARBA00023136"/>
    </source>
</evidence>
<evidence type="ECO:0000256" key="1">
    <source>
        <dbReference type="ARBA" id="ARBA00004651"/>
    </source>
</evidence>
<name>A0A1I3PBC7_9ACTN</name>
<feature type="transmembrane region" description="Helical" evidence="8">
    <location>
        <begin position="184"/>
        <end position="209"/>
    </location>
</feature>
<dbReference type="STRING" id="1005945.SAMN05216561_12025"/>
<keyword evidence="6 8" id="KW-1133">Transmembrane helix</keyword>
<gene>
    <name evidence="10" type="ORF">SAMN05216561_12025</name>
</gene>
<dbReference type="InterPro" id="IPR051789">
    <property type="entry name" value="Bact_Polyamine_Transport"/>
</dbReference>
<evidence type="ECO:0000313" key="11">
    <source>
        <dbReference type="Proteomes" id="UP000198649"/>
    </source>
</evidence>
<dbReference type="RefSeq" id="WP_218031315.1">
    <property type="nucleotide sequence ID" value="NZ_BKAF01000025.1"/>
</dbReference>
<keyword evidence="3 8" id="KW-0813">Transport</keyword>
<reference evidence="10 11" key="1">
    <citation type="submission" date="2016-10" db="EMBL/GenBank/DDBJ databases">
        <authorList>
            <person name="de Groot N.N."/>
        </authorList>
    </citation>
    <scope>NUCLEOTIDE SEQUENCE [LARGE SCALE GENOMIC DNA]</scope>
    <source>
        <strain evidence="10 11">CGMCC 1.11156</strain>
    </source>
</reference>
<feature type="transmembrane region" description="Helical" evidence="8">
    <location>
        <begin position="142"/>
        <end position="163"/>
    </location>
</feature>
<dbReference type="CDD" id="cd06261">
    <property type="entry name" value="TM_PBP2"/>
    <property type="match status" value="1"/>
</dbReference>
<feature type="transmembrane region" description="Helical" evidence="8">
    <location>
        <begin position="21"/>
        <end position="46"/>
    </location>
</feature>
<dbReference type="EMBL" id="FOQG01000020">
    <property type="protein sequence ID" value="SFJ18637.1"/>
    <property type="molecule type" value="Genomic_DNA"/>
</dbReference>
<keyword evidence="5 8" id="KW-0812">Transmembrane</keyword>
<feature type="domain" description="ABC transmembrane type-1" evidence="9">
    <location>
        <begin position="76"/>
        <end position="262"/>
    </location>
</feature>
<sequence>MPSRTAGRAAGRAAGRRTGLGWLWLPLGLCALFLYLPILVLVAMSFNGGGSAYRWDGFSFRWYAELARDSDLIEAVVTSLGIATGATAIATVLGTLLAVGLARHTRSKMLEAAAMAPAILPDLVLAIGLLAFFYMAGIPKSALTILLAHAAFGTAFVVAVVRARLAGSDAALEEASRDLGAGGFSTFVLVTLPSIAPAVVAGALLVFTLSLDEFVIAYFTAGPTTETLPITVYAMVRTGVTPEINALATVLVLISVTVVVVAARAVRRTEKS</sequence>
<organism evidence="10 11">
    <name type="scientific">Nocardioides psychrotolerans</name>
    <dbReference type="NCBI Taxonomy" id="1005945"/>
    <lineage>
        <taxon>Bacteria</taxon>
        <taxon>Bacillati</taxon>
        <taxon>Actinomycetota</taxon>
        <taxon>Actinomycetes</taxon>
        <taxon>Propionibacteriales</taxon>
        <taxon>Nocardioidaceae</taxon>
        <taxon>Nocardioides</taxon>
    </lineage>
</organism>
<keyword evidence="11" id="KW-1185">Reference proteome</keyword>
<feature type="transmembrane region" description="Helical" evidence="8">
    <location>
        <begin position="244"/>
        <end position="266"/>
    </location>
</feature>
<dbReference type="Gene3D" id="1.10.3720.10">
    <property type="entry name" value="MetI-like"/>
    <property type="match status" value="1"/>
</dbReference>
<evidence type="ECO:0000256" key="4">
    <source>
        <dbReference type="ARBA" id="ARBA00022475"/>
    </source>
</evidence>
<evidence type="ECO:0000256" key="8">
    <source>
        <dbReference type="RuleBase" id="RU363032"/>
    </source>
</evidence>
<comment type="similarity">
    <text evidence="2">Belongs to the binding-protein-dependent transport system permease family. CysTW subfamily.</text>
</comment>
<dbReference type="InterPro" id="IPR035906">
    <property type="entry name" value="MetI-like_sf"/>
</dbReference>
<dbReference type="PANTHER" id="PTHR43848:SF2">
    <property type="entry name" value="PUTRESCINE TRANSPORT SYSTEM PERMEASE PROTEIN POTI"/>
    <property type="match status" value="1"/>
</dbReference>
<dbReference type="Pfam" id="PF00528">
    <property type="entry name" value="BPD_transp_1"/>
    <property type="match status" value="1"/>
</dbReference>